<evidence type="ECO:0000256" key="2">
    <source>
        <dbReference type="ARBA" id="ARBA00023002"/>
    </source>
</evidence>
<sequence length="311" mass="34584">MKILHLDTNHPLLIQQLNALGFENDEDYTSTKALIQEKIHLYDGFIIRSRFKIDSDFLDAAKNLKFIGRVGAGLENIDTLHAEKKGITLIAAPEGNRNAVGEHSLAMLLSLFNKLNKADAEVRQGHWLREANRGIELDGKTIGLIGYGNTGKAFAKKLRGFEVNVLCHDLKPNLGDEHAKQVSLNELQERAEVLSLHTPETDLTVNMVNSHFINAFKKPFWLINTARGKSVVTANLVAALKSGQILGAGLDVLEYEKSSFEHLFSSEMPEAMRYLIEAENVILTPHVAGWTVESKEKLAQTIVDKIKSSFC</sequence>
<reference evidence="7 8" key="1">
    <citation type="submission" date="2019-08" db="EMBL/GenBank/DDBJ databases">
        <title>Genomes of Subsaximicrobium wynnwilliamsii strains.</title>
        <authorList>
            <person name="Bowman J.P."/>
        </authorList>
    </citation>
    <scope>NUCLEOTIDE SEQUENCE [LARGE SCALE GENOMIC DNA]</scope>
    <source>
        <strain evidence="7 8">2-80-2</strain>
    </source>
</reference>
<comment type="similarity">
    <text evidence="1 4">Belongs to the D-isomer specific 2-hydroxyacid dehydrogenase family.</text>
</comment>
<dbReference type="Gene3D" id="3.40.50.720">
    <property type="entry name" value="NAD(P)-binding Rossmann-like Domain"/>
    <property type="match status" value="2"/>
</dbReference>
<keyword evidence="2 4" id="KW-0560">Oxidoreductase</keyword>
<evidence type="ECO:0000313" key="7">
    <source>
        <dbReference type="EMBL" id="TXD86921.1"/>
    </source>
</evidence>
<dbReference type="SUPFAM" id="SSF51735">
    <property type="entry name" value="NAD(P)-binding Rossmann-fold domains"/>
    <property type="match status" value="1"/>
</dbReference>
<dbReference type="InterPro" id="IPR036291">
    <property type="entry name" value="NAD(P)-bd_dom_sf"/>
</dbReference>
<dbReference type="GO" id="GO:0051287">
    <property type="term" value="F:NAD binding"/>
    <property type="evidence" value="ECO:0007669"/>
    <property type="project" value="InterPro"/>
</dbReference>
<evidence type="ECO:0000256" key="1">
    <source>
        <dbReference type="ARBA" id="ARBA00005854"/>
    </source>
</evidence>
<dbReference type="InterPro" id="IPR006140">
    <property type="entry name" value="D-isomer_DH_NAD-bd"/>
</dbReference>
<proteinExistence type="inferred from homology"/>
<dbReference type="Pfam" id="PF00389">
    <property type="entry name" value="2-Hacid_dh"/>
    <property type="match status" value="1"/>
</dbReference>
<dbReference type="SUPFAM" id="SSF52283">
    <property type="entry name" value="Formate/glycerate dehydrogenase catalytic domain-like"/>
    <property type="match status" value="1"/>
</dbReference>
<feature type="domain" description="D-isomer specific 2-hydroxyacid dehydrogenase NAD-binding" evidence="6">
    <location>
        <begin position="105"/>
        <end position="288"/>
    </location>
</feature>
<dbReference type="AlphaFoldDB" id="A0A5C6ZDP1"/>
<protein>
    <submittedName>
        <fullName evidence="7">Hydroxyacid dehydrogenase</fullName>
    </submittedName>
</protein>
<gene>
    <name evidence="7" type="ORF">ESY86_18810</name>
</gene>
<dbReference type="InterPro" id="IPR050857">
    <property type="entry name" value="D-2-hydroxyacid_DH"/>
</dbReference>
<organism evidence="7 8">
    <name type="scientific">Subsaximicrobium wynnwilliamsii</name>
    <dbReference type="NCBI Taxonomy" id="291179"/>
    <lineage>
        <taxon>Bacteria</taxon>
        <taxon>Pseudomonadati</taxon>
        <taxon>Bacteroidota</taxon>
        <taxon>Flavobacteriia</taxon>
        <taxon>Flavobacteriales</taxon>
        <taxon>Flavobacteriaceae</taxon>
        <taxon>Subsaximicrobium</taxon>
    </lineage>
</organism>
<evidence type="ECO:0000259" key="5">
    <source>
        <dbReference type="Pfam" id="PF00389"/>
    </source>
</evidence>
<comment type="caution">
    <text evidence="7">The sequence shown here is derived from an EMBL/GenBank/DDBJ whole genome shotgun (WGS) entry which is preliminary data.</text>
</comment>
<dbReference type="PANTHER" id="PTHR42789:SF1">
    <property type="entry name" value="D-ISOMER SPECIFIC 2-HYDROXYACID DEHYDROGENASE FAMILY PROTEIN (AFU_ORTHOLOGUE AFUA_6G10090)"/>
    <property type="match status" value="1"/>
</dbReference>
<keyword evidence="8" id="KW-1185">Reference proteome</keyword>
<evidence type="ECO:0000259" key="6">
    <source>
        <dbReference type="Pfam" id="PF02826"/>
    </source>
</evidence>
<accession>A0A5C6ZDP1</accession>
<dbReference type="RefSeq" id="WP_147088265.1">
    <property type="nucleotide sequence ID" value="NZ_VORM01000036.1"/>
</dbReference>
<name>A0A5C6ZDP1_9FLAO</name>
<feature type="domain" description="D-isomer specific 2-hydroxyacid dehydrogenase catalytic" evidence="5">
    <location>
        <begin position="29"/>
        <end position="308"/>
    </location>
</feature>
<dbReference type="Proteomes" id="UP000321578">
    <property type="component" value="Unassembled WGS sequence"/>
</dbReference>
<dbReference type="GO" id="GO:0016616">
    <property type="term" value="F:oxidoreductase activity, acting on the CH-OH group of donors, NAD or NADP as acceptor"/>
    <property type="evidence" value="ECO:0007669"/>
    <property type="project" value="InterPro"/>
</dbReference>
<keyword evidence="3" id="KW-0520">NAD</keyword>
<dbReference type="InterPro" id="IPR006139">
    <property type="entry name" value="D-isomer_2_OHA_DH_cat_dom"/>
</dbReference>
<dbReference type="PANTHER" id="PTHR42789">
    <property type="entry name" value="D-ISOMER SPECIFIC 2-HYDROXYACID DEHYDROGENASE FAMILY PROTEIN (AFU_ORTHOLOGUE AFUA_6G10090)"/>
    <property type="match status" value="1"/>
</dbReference>
<evidence type="ECO:0000256" key="3">
    <source>
        <dbReference type="ARBA" id="ARBA00023027"/>
    </source>
</evidence>
<dbReference type="OrthoDB" id="9777288at2"/>
<evidence type="ECO:0000313" key="8">
    <source>
        <dbReference type="Proteomes" id="UP000321578"/>
    </source>
</evidence>
<dbReference type="CDD" id="cd12179">
    <property type="entry name" value="2-Hacid_dh_14"/>
    <property type="match status" value="1"/>
</dbReference>
<dbReference type="EMBL" id="VORO01000034">
    <property type="protein sequence ID" value="TXD86921.1"/>
    <property type="molecule type" value="Genomic_DNA"/>
</dbReference>
<dbReference type="Pfam" id="PF02826">
    <property type="entry name" value="2-Hacid_dh_C"/>
    <property type="match status" value="1"/>
</dbReference>
<evidence type="ECO:0000256" key="4">
    <source>
        <dbReference type="RuleBase" id="RU003719"/>
    </source>
</evidence>